<dbReference type="InterPro" id="IPR009097">
    <property type="entry name" value="Cyclic_Pdiesterase"/>
</dbReference>
<dbReference type="Proteomes" id="UP000576082">
    <property type="component" value="Unassembled WGS sequence"/>
</dbReference>
<organism evidence="1 2">
    <name type="scientific">Flammeovirga aprica JL-4</name>
    <dbReference type="NCBI Taxonomy" id="694437"/>
    <lineage>
        <taxon>Bacteria</taxon>
        <taxon>Pseudomonadati</taxon>
        <taxon>Bacteroidota</taxon>
        <taxon>Cytophagia</taxon>
        <taxon>Cytophagales</taxon>
        <taxon>Flammeovirgaceae</taxon>
        <taxon>Flammeovirga</taxon>
    </lineage>
</organism>
<dbReference type="EMBL" id="JABANE010000009">
    <property type="protein sequence ID" value="NME67283.1"/>
    <property type="molecule type" value="Genomic_DNA"/>
</dbReference>
<accession>A0A7X9P0I5</accession>
<evidence type="ECO:0000313" key="2">
    <source>
        <dbReference type="Proteomes" id="UP000576082"/>
    </source>
</evidence>
<dbReference type="SUPFAM" id="SSF55144">
    <property type="entry name" value="LigT-like"/>
    <property type="match status" value="1"/>
</dbReference>
<gene>
    <name evidence="1" type="ORF">HHU12_04845</name>
</gene>
<sequence length="204" mass="23657">MKYTALDLVLIPSDAFLKEIVEYNKKLPETILKLGEKQTVPHLSIAMCRVVTTRYDELLGKLQDYLEVLDLSELLSLNVPSIYQHSIKTVGWNVKLTTPLKNLHYSLSTLMKPYHYDKMAREENNDFAVIHPQMPFSGVDYLNSFFEKYAFENFNPHITLGQGNAQVCEEWLMKNIEFDRIALFQMGTGCTCEKLLWEIKLNNN</sequence>
<name>A0A7X9P0I5_9BACT</name>
<dbReference type="RefSeq" id="WP_169655513.1">
    <property type="nucleotide sequence ID" value="NZ_JABANE010000009.1"/>
</dbReference>
<reference evidence="1 2" key="1">
    <citation type="submission" date="2020-04" db="EMBL/GenBank/DDBJ databases">
        <title>Flammeovirga sp. SR4, a novel species isolated from seawater.</title>
        <authorList>
            <person name="Wang X."/>
        </authorList>
    </citation>
    <scope>NUCLEOTIDE SEQUENCE [LARGE SCALE GENOMIC DNA]</scope>
    <source>
        <strain evidence="1 2">ATCC 23126</strain>
    </source>
</reference>
<keyword evidence="2" id="KW-1185">Reference proteome</keyword>
<comment type="caution">
    <text evidence="1">The sequence shown here is derived from an EMBL/GenBank/DDBJ whole genome shotgun (WGS) entry which is preliminary data.</text>
</comment>
<evidence type="ECO:0000313" key="1">
    <source>
        <dbReference type="EMBL" id="NME67283.1"/>
    </source>
</evidence>
<evidence type="ECO:0008006" key="3">
    <source>
        <dbReference type="Google" id="ProtNLM"/>
    </source>
</evidence>
<dbReference type="Gene3D" id="3.90.1140.10">
    <property type="entry name" value="Cyclic phosphodiesterase"/>
    <property type="match status" value="1"/>
</dbReference>
<proteinExistence type="predicted"/>
<dbReference type="AlphaFoldDB" id="A0A7X9P0I5"/>
<protein>
    <recommendedName>
        <fullName evidence="3">2'-5' RNA ligase family protein</fullName>
    </recommendedName>
</protein>